<reference evidence="2" key="1">
    <citation type="journal article" date="2020" name="Stud. Mycol.">
        <title>101 Dothideomycetes genomes: a test case for predicting lifestyles and emergence of pathogens.</title>
        <authorList>
            <person name="Haridas S."/>
            <person name="Albert R."/>
            <person name="Binder M."/>
            <person name="Bloem J."/>
            <person name="Labutti K."/>
            <person name="Salamov A."/>
            <person name="Andreopoulos B."/>
            <person name="Baker S."/>
            <person name="Barry K."/>
            <person name="Bills G."/>
            <person name="Bluhm B."/>
            <person name="Cannon C."/>
            <person name="Castanera R."/>
            <person name="Culley D."/>
            <person name="Daum C."/>
            <person name="Ezra D."/>
            <person name="Gonzalez J."/>
            <person name="Henrissat B."/>
            <person name="Kuo A."/>
            <person name="Liang C."/>
            <person name="Lipzen A."/>
            <person name="Lutzoni F."/>
            <person name="Magnuson J."/>
            <person name="Mondo S."/>
            <person name="Nolan M."/>
            <person name="Ohm R."/>
            <person name="Pangilinan J."/>
            <person name="Park H.-J."/>
            <person name="Ramirez L."/>
            <person name="Alfaro M."/>
            <person name="Sun H."/>
            <person name="Tritt A."/>
            <person name="Yoshinaga Y."/>
            <person name="Zwiers L.-H."/>
            <person name="Turgeon B."/>
            <person name="Goodwin S."/>
            <person name="Spatafora J."/>
            <person name="Crous P."/>
            <person name="Grigoriev I."/>
        </authorList>
    </citation>
    <scope>NUCLEOTIDE SEQUENCE</scope>
    <source>
        <strain evidence="2">CBS 121167</strain>
    </source>
</reference>
<feature type="compositionally biased region" description="Polar residues" evidence="1">
    <location>
        <begin position="36"/>
        <end position="50"/>
    </location>
</feature>
<keyword evidence="3" id="KW-1185">Reference proteome</keyword>
<protein>
    <submittedName>
        <fullName evidence="2">Uncharacterized protein</fullName>
    </submittedName>
</protein>
<feature type="compositionally biased region" description="Basic residues" evidence="1">
    <location>
        <begin position="106"/>
        <end position="138"/>
    </location>
</feature>
<sequence length="165" mass="18638">MSHQRFSSTNPALIQDPLSQRLQSRTPRVLKAPASSGVQWTSIAKNVENSQPRDTEKTNPHNSGCASSECARRRGKEQLFCVDLGSCSRAPGIERLEPLFSGSVKGKMKRRRKGKKRKKKEKKKKKKKKGKKEKKKKEMKQGREKDNRIATTKLNVTKTACGIPH</sequence>
<feature type="compositionally biased region" description="Polar residues" evidence="1">
    <location>
        <begin position="1"/>
        <end position="26"/>
    </location>
</feature>
<dbReference type="EMBL" id="ML995504">
    <property type="protein sequence ID" value="KAF2137275.1"/>
    <property type="molecule type" value="Genomic_DNA"/>
</dbReference>
<dbReference type="GeneID" id="54298727"/>
<feature type="region of interest" description="Disordered" evidence="1">
    <location>
        <begin position="1"/>
        <end position="72"/>
    </location>
</feature>
<dbReference type="Proteomes" id="UP000799438">
    <property type="component" value="Unassembled WGS sequence"/>
</dbReference>
<feature type="compositionally biased region" description="Basic and acidic residues" evidence="1">
    <location>
        <begin position="139"/>
        <end position="148"/>
    </location>
</feature>
<evidence type="ECO:0000313" key="2">
    <source>
        <dbReference type="EMBL" id="KAF2137275.1"/>
    </source>
</evidence>
<proteinExistence type="predicted"/>
<accession>A0A6A6B1Y8</accession>
<feature type="region of interest" description="Disordered" evidence="1">
    <location>
        <begin position="95"/>
        <end position="165"/>
    </location>
</feature>
<dbReference type="AlphaFoldDB" id="A0A6A6B1Y8"/>
<gene>
    <name evidence="2" type="ORF">K452DRAFT_291682</name>
</gene>
<organism evidence="2 3">
    <name type="scientific">Aplosporella prunicola CBS 121167</name>
    <dbReference type="NCBI Taxonomy" id="1176127"/>
    <lineage>
        <taxon>Eukaryota</taxon>
        <taxon>Fungi</taxon>
        <taxon>Dikarya</taxon>
        <taxon>Ascomycota</taxon>
        <taxon>Pezizomycotina</taxon>
        <taxon>Dothideomycetes</taxon>
        <taxon>Dothideomycetes incertae sedis</taxon>
        <taxon>Botryosphaeriales</taxon>
        <taxon>Aplosporellaceae</taxon>
        <taxon>Aplosporella</taxon>
    </lineage>
</organism>
<evidence type="ECO:0000256" key="1">
    <source>
        <dbReference type="SAM" id="MobiDB-lite"/>
    </source>
</evidence>
<name>A0A6A6B1Y8_9PEZI</name>
<feature type="compositionally biased region" description="Polar residues" evidence="1">
    <location>
        <begin position="149"/>
        <end position="158"/>
    </location>
</feature>
<dbReference type="RefSeq" id="XP_033392993.1">
    <property type="nucleotide sequence ID" value="XM_033541231.1"/>
</dbReference>
<evidence type="ECO:0000313" key="3">
    <source>
        <dbReference type="Proteomes" id="UP000799438"/>
    </source>
</evidence>